<sequence>MQRSSSRSRASEEFFAHHKSLLSSSQAFQAVLKSEISDLPTYNPLSEAAKKEKSRIRFAENAVHVIPLVLVLCAFIVWFFSNPESKVNFPPCILRCTKREDKTLLVPVLKQLLTINMYVLVYLIQYRINFIYSQIYYHLI</sequence>
<keyword evidence="1" id="KW-0472">Membrane</keyword>
<evidence type="ECO:0000313" key="3">
    <source>
        <dbReference type="Proteomes" id="UP001141806"/>
    </source>
</evidence>
<protein>
    <submittedName>
        <fullName evidence="2">Uncharacterized protein</fullName>
    </submittedName>
</protein>
<gene>
    <name evidence="2" type="ORF">NE237_011352</name>
</gene>
<keyword evidence="1" id="KW-0812">Transmembrane</keyword>
<accession>A0A9Q0GVW5</accession>
<dbReference type="PANTHER" id="PTHR34189">
    <property type="entry name" value="TRANSMEMBRANE PROTEIN"/>
    <property type="match status" value="1"/>
</dbReference>
<keyword evidence="1" id="KW-1133">Transmembrane helix</keyword>
<name>A0A9Q0GVW5_9MAGN</name>
<dbReference type="PANTHER" id="PTHR34189:SF4">
    <property type="entry name" value="TRANSMEMBRANE PROTEIN"/>
    <property type="match status" value="1"/>
</dbReference>
<evidence type="ECO:0000313" key="2">
    <source>
        <dbReference type="EMBL" id="KAJ4954569.1"/>
    </source>
</evidence>
<organism evidence="2 3">
    <name type="scientific">Protea cynaroides</name>
    <dbReference type="NCBI Taxonomy" id="273540"/>
    <lineage>
        <taxon>Eukaryota</taxon>
        <taxon>Viridiplantae</taxon>
        <taxon>Streptophyta</taxon>
        <taxon>Embryophyta</taxon>
        <taxon>Tracheophyta</taxon>
        <taxon>Spermatophyta</taxon>
        <taxon>Magnoliopsida</taxon>
        <taxon>Proteales</taxon>
        <taxon>Proteaceae</taxon>
        <taxon>Protea</taxon>
    </lineage>
</organism>
<dbReference type="OrthoDB" id="759788at2759"/>
<feature type="transmembrane region" description="Helical" evidence="1">
    <location>
        <begin position="61"/>
        <end position="81"/>
    </location>
</feature>
<feature type="transmembrane region" description="Helical" evidence="1">
    <location>
        <begin position="104"/>
        <end position="124"/>
    </location>
</feature>
<dbReference type="EMBL" id="JAMYWD010000011">
    <property type="protein sequence ID" value="KAJ4954569.1"/>
    <property type="molecule type" value="Genomic_DNA"/>
</dbReference>
<dbReference type="Proteomes" id="UP001141806">
    <property type="component" value="Unassembled WGS sequence"/>
</dbReference>
<comment type="caution">
    <text evidence="2">The sequence shown here is derived from an EMBL/GenBank/DDBJ whole genome shotgun (WGS) entry which is preliminary data.</text>
</comment>
<keyword evidence="3" id="KW-1185">Reference proteome</keyword>
<reference evidence="2" key="1">
    <citation type="journal article" date="2023" name="Plant J.">
        <title>The genome of the king protea, Protea cynaroides.</title>
        <authorList>
            <person name="Chang J."/>
            <person name="Duong T.A."/>
            <person name="Schoeman C."/>
            <person name="Ma X."/>
            <person name="Roodt D."/>
            <person name="Barker N."/>
            <person name="Li Z."/>
            <person name="Van de Peer Y."/>
            <person name="Mizrachi E."/>
        </authorList>
    </citation>
    <scope>NUCLEOTIDE SEQUENCE</scope>
    <source>
        <tissue evidence="2">Young leaves</tissue>
    </source>
</reference>
<proteinExistence type="predicted"/>
<evidence type="ECO:0000256" key="1">
    <source>
        <dbReference type="SAM" id="Phobius"/>
    </source>
</evidence>
<dbReference type="AlphaFoldDB" id="A0A9Q0GVW5"/>